<comment type="caution">
    <text evidence="2">The sequence shown here is derived from an EMBL/GenBank/DDBJ whole genome shotgun (WGS) entry which is preliminary data.</text>
</comment>
<dbReference type="EMBL" id="JAEPIV010000020">
    <property type="protein sequence ID" value="MBK4722019.1"/>
    <property type="molecule type" value="Genomic_DNA"/>
</dbReference>
<dbReference type="Pfam" id="PF11604">
    <property type="entry name" value="CusF_Ec"/>
    <property type="match status" value="1"/>
</dbReference>
<feature type="signal peptide" evidence="1">
    <location>
        <begin position="1"/>
        <end position="17"/>
    </location>
</feature>
<evidence type="ECO:0000256" key="1">
    <source>
        <dbReference type="SAM" id="SignalP"/>
    </source>
</evidence>
<dbReference type="Gene3D" id="2.40.50.320">
    <property type="entry name" value="Copper binding periplasmic protein CusF"/>
    <property type="match status" value="1"/>
</dbReference>
<organism evidence="2 3">
    <name type="scientific">Azospirillum aestuarii</name>
    <dbReference type="NCBI Taxonomy" id="2802052"/>
    <lineage>
        <taxon>Bacteria</taxon>
        <taxon>Pseudomonadati</taxon>
        <taxon>Pseudomonadota</taxon>
        <taxon>Alphaproteobacteria</taxon>
        <taxon>Rhodospirillales</taxon>
        <taxon>Azospirillaceae</taxon>
        <taxon>Azospirillum</taxon>
    </lineage>
</organism>
<evidence type="ECO:0000313" key="3">
    <source>
        <dbReference type="Proteomes" id="UP000654452"/>
    </source>
</evidence>
<keyword evidence="1" id="KW-0732">Signal</keyword>
<dbReference type="InterPro" id="IPR021647">
    <property type="entry name" value="CusF_Ec"/>
</dbReference>
<evidence type="ECO:0000313" key="2">
    <source>
        <dbReference type="EMBL" id="MBK4722019.1"/>
    </source>
</evidence>
<keyword evidence="3" id="KW-1185">Reference proteome</keyword>
<feature type="chain" id="PRO_5045322705" evidence="1">
    <location>
        <begin position="18"/>
        <end position="115"/>
    </location>
</feature>
<protein>
    <submittedName>
        <fullName evidence="2">Copper-binding protein</fullName>
    </submittedName>
</protein>
<gene>
    <name evidence="2" type="ORF">JJL56_24500</name>
</gene>
<reference evidence="2 3" key="1">
    <citation type="submission" date="2021-01" db="EMBL/GenBank/DDBJ databases">
        <title>Azospirillum sp. YIM DDC1 draft genome.</title>
        <authorList>
            <person name="Wang Y.-X."/>
        </authorList>
    </citation>
    <scope>NUCLEOTIDE SEQUENCE [LARGE SCALE GENOMIC DNA]</scope>
    <source>
        <strain evidence="2 3">YIM DDC1</strain>
    </source>
</reference>
<name>A0ABS1I4L6_9PROT</name>
<dbReference type="Proteomes" id="UP000654452">
    <property type="component" value="Unassembled WGS sequence"/>
</dbReference>
<proteinExistence type="predicted"/>
<dbReference type="RefSeq" id="WP_200486656.1">
    <property type="nucleotide sequence ID" value="NZ_JAEPIV010000020.1"/>
</dbReference>
<dbReference type="InterPro" id="IPR042230">
    <property type="entry name" value="CusF_sf"/>
</dbReference>
<accession>A0ABS1I4L6</accession>
<sequence length="115" mass="11905">MHRKIAAAMLASLTALAVLPAATWAQMDHRGHATPVAQPVAVGTTGTVNAVNPAKRLVNLSHGPIAALGWPAMSMDFVVAPNVDLKAVKPGDPVAFTIGKDAAGMYRIETLTPSK</sequence>